<reference evidence="2 3" key="1">
    <citation type="submission" date="2018-02" db="EMBL/GenBank/DDBJ databases">
        <title>The genomes of Aspergillus section Nigri reveals drivers in fungal speciation.</title>
        <authorList>
            <consortium name="DOE Joint Genome Institute"/>
            <person name="Vesth T.C."/>
            <person name="Nybo J."/>
            <person name="Theobald S."/>
            <person name="Brandl J."/>
            <person name="Frisvad J.C."/>
            <person name="Nielsen K.F."/>
            <person name="Lyhne E.K."/>
            <person name="Kogle M.E."/>
            <person name="Kuo A."/>
            <person name="Riley R."/>
            <person name="Clum A."/>
            <person name="Nolan M."/>
            <person name="Lipzen A."/>
            <person name="Salamov A."/>
            <person name="Henrissat B."/>
            <person name="Wiebenga A."/>
            <person name="De vries R.P."/>
            <person name="Grigoriev I.V."/>
            <person name="Mortensen U.H."/>
            <person name="Andersen M.R."/>
            <person name="Baker S.E."/>
        </authorList>
    </citation>
    <scope>NUCLEOTIDE SEQUENCE [LARGE SCALE GENOMIC DNA]</scope>
    <source>
        <strain evidence="2 3">CBS 101889</strain>
    </source>
</reference>
<feature type="transmembrane region" description="Helical" evidence="1">
    <location>
        <begin position="43"/>
        <end position="63"/>
    </location>
</feature>
<proteinExistence type="predicted"/>
<feature type="transmembrane region" description="Helical" evidence="1">
    <location>
        <begin position="114"/>
        <end position="134"/>
    </location>
</feature>
<evidence type="ECO:0000313" key="3">
    <source>
        <dbReference type="Proteomes" id="UP000248961"/>
    </source>
</evidence>
<keyword evidence="3" id="KW-1185">Reference proteome</keyword>
<feature type="transmembrane region" description="Helical" evidence="1">
    <location>
        <begin position="84"/>
        <end position="102"/>
    </location>
</feature>
<name>A0A395HY91_ASPHC</name>
<feature type="transmembrane region" description="Helical" evidence="1">
    <location>
        <begin position="17"/>
        <end position="37"/>
    </location>
</feature>
<keyword evidence="1" id="KW-1133">Transmembrane helix</keyword>
<dbReference type="Proteomes" id="UP000248961">
    <property type="component" value="Unassembled WGS sequence"/>
</dbReference>
<keyword evidence="1" id="KW-0472">Membrane</keyword>
<dbReference type="GeneID" id="37200628"/>
<gene>
    <name evidence="2" type="ORF">BO97DRAFT_414270</name>
</gene>
<sequence length="137" mass="14964">MAAASGFIHCQKCGNGLVNLGIMCLATQVMQLVFTFSHDDWDIAGRVVVQGLALIILLVIWSIHLDNWQDNLEHCSIHARNNSFIFGLVAANLSLAYLGVTQQSAPTLTHVTCVLWSVHAGLVLVPDFASYFRIPST</sequence>
<accession>A0A395HY91</accession>
<keyword evidence="1" id="KW-0812">Transmembrane</keyword>
<evidence type="ECO:0000313" key="2">
    <source>
        <dbReference type="EMBL" id="RAL12496.1"/>
    </source>
</evidence>
<dbReference type="OrthoDB" id="10518208at2759"/>
<protein>
    <submittedName>
        <fullName evidence="2">Uncharacterized protein</fullName>
    </submittedName>
</protein>
<organism evidence="2 3">
    <name type="scientific">Aspergillus homomorphus (strain CBS 101889)</name>
    <dbReference type="NCBI Taxonomy" id="1450537"/>
    <lineage>
        <taxon>Eukaryota</taxon>
        <taxon>Fungi</taxon>
        <taxon>Dikarya</taxon>
        <taxon>Ascomycota</taxon>
        <taxon>Pezizomycotina</taxon>
        <taxon>Eurotiomycetes</taxon>
        <taxon>Eurotiomycetidae</taxon>
        <taxon>Eurotiales</taxon>
        <taxon>Aspergillaceae</taxon>
        <taxon>Aspergillus</taxon>
        <taxon>Aspergillus subgen. Circumdati</taxon>
    </lineage>
</organism>
<dbReference type="RefSeq" id="XP_025551650.1">
    <property type="nucleotide sequence ID" value="XM_025696339.1"/>
</dbReference>
<dbReference type="EMBL" id="KZ824283">
    <property type="protein sequence ID" value="RAL12496.1"/>
    <property type="molecule type" value="Genomic_DNA"/>
</dbReference>
<dbReference type="VEuPathDB" id="FungiDB:BO97DRAFT_414270"/>
<dbReference type="AlphaFoldDB" id="A0A395HY91"/>
<evidence type="ECO:0000256" key="1">
    <source>
        <dbReference type="SAM" id="Phobius"/>
    </source>
</evidence>